<dbReference type="Gene3D" id="3.40.50.150">
    <property type="entry name" value="Vaccinia Virus protein VP39"/>
    <property type="match status" value="1"/>
</dbReference>
<comment type="caution">
    <text evidence="1">The sequence shown here is derived from an EMBL/GenBank/DDBJ whole genome shotgun (WGS) entry which is preliminary data.</text>
</comment>
<gene>
    <name evidence="1" type="ORF">E4Z66_00240</name>
</gene>
<dbReference type="Proteomes" id="UP000306602">
    <property type="component" value="Unassembled WGS sequence"/>
</dbReference>
<name>A0A4V3XKS0_9RHOB</name>
<dbReference type="EMBL" id="SRKY01000001">
    <property type="protein sequence ID" value="THH38043.1"/>
    <property type="molecule type" value="Genomic_DNA"/>
</dbReference>
<sequence>MKNDAPRTMTLAGLQFLQALAAERKSGCFLEVGPLFGSSTNAIDAGRVDESAPMHTIDTFEPAPWVRERLGIDLSREAFEKYTTGIQNLTIHQGFAPDVVKDTWSDKIGFYFDDATHGDPGWTNNYDFFSPFFTDDAIVCGDDFAGGWPDIVRNVYKITEERGLKLFVIGRVWAFTADDDSRIVNAVNKSFPELEGYEVEVIHEDRVRRNIAASWSWGLHKPIGMTEVRLHAPDGIEIGVAQTRRDGTATGVALGKEPLRLENTEMLSFAMPQGLAVQFCIMNSEGKTFNTKDIRNGGQLKLNPRQTITAIRVLPR</sequence>
<reference evidence="1 2" key="1">
    <citation type="submission" date="2019-04" db="EMBL/GenBank/DDBJ databases">
        <title>Shimia ponticola sp. nov., isolated from seawater.</title>
        <authorList>
            <person name="Kim Y.-O."/>
            <person name="Yoon J.-H."/>
        </authorList>
    </citation>
    <scope>NUCLEOTIDE SEQUENCE [LARGE SCALE GENOMIC DNA]</scope>
    <source>
        <strain evidence="1 2">MYP11</strain>
    </source>
</reference>
<dbReference type="InterPro" id="IPR029063">
    <property type="entry name" value="SAM-dependent_MTases_sf"/>
</dbReference>
<evidence type="ECO:0000313" key="2">
    <source>
        <dbReference type="Proteomes" id="UP000306602"/>
    </source>
</evidence>
<organism evidence="1 2">
    <name type="scientific">Aliishimia ponticola</name>
    <dbReference type="NCBI Taxonomy" id="2499833"/>
    <lineage>
        <taxon>Bacteria</taxon>
        <taxon>Pseudomonadati</taxon>
        <taxon>Pseudomonadota</taxon>
        <taxon>Alphaproteobacteria</taxon>
        <taxon>Rhodobacterales</taxon>
        <taxon>Paracoccaceae</taxon>
        <taxon>Aliishimia</taxon>
    </lineage>
</organism>
<protein>
    <submittedName>
        <fullName evidence="1">Uncharacterized protein</fullName>
    </submittedName>
</protein>
<keyword evidence="2" id="KW-1185">Reference proteome</keyword>
<dbReference type="AlphaFoldDB" id="A0A4V3XKS0"/>
<proteinExistence type="predicted"/>
<evidence type="ECO:0000313" key="1">
    <source>
        <dbReference type="EMBL" id="THH38043.1"/>
    </source>
</evidence>
<accession>A0A4V3XKS0</accession>